<dbReference type="InterPro" id="IPR008769">
    <property type="entry name" value="PhaF_PhaI"/>
</dbReference>
<comment type="caution">
    <text evidence="1">The sequence shown here is derived from an EMBL/GenBank/DDBJ whole genome shotgun (WGS) entry which is preliminary data.</text>
</comment>
<keyword evidence="2" id="KW-1185">Reference proteome</keyword>
<gene>
    <name evidence="1" type="ORF">FHQ18_12325</name>
</gene>
<sequence length="98" mass="11112">MNELAKKLIFAGIGLASLTEEKAKEFYESLIKKGEDSAKDYKLVKDIIEGLESNTKELEDFMEKMIKTVLDKMNLVSKDDLKKLEAKLAELEAKIESL</sequence>
<organism evidence="1 2">
    <name type="scientific">Deferribacter autotrophicus</name>
    <dbReference type="NCBI Taxonomy" id="500465"/>
    <lineage>
        <taxon>Bacteria</taxon>
        <taxon>Pseudomonadati</taxon>
        <taxon>Deferribacterota</taxon>
        <taxon>Deferribacteres</taxon>
        <taxon>Deferribacterales</taxon>
        <taxon>Deferribacteraceae</taxon>
        <taxon>Deferribacter</taxon>
    </lineage>
</organism>
<dbReference type="EMBL" id="VFJB01000010">
    <property type="protein sequence ID" value="KAA0256899.1"/>
    <property type="molecule type" value="Genomic_DNA"/>
</dbReference>
<dbReference type="OrthoDB" id="198919at2"/>
<reference evidence="1 2" key="1">
    <citation type="submission" date="2019-06" db="EMBL/GenBank/DDBJ databases">
        <title>Genomic insights into carbon and energy metabolism of Deferribacter autotrophicus revealed new metabolic traits in the phylum Deferribacteres.</title>
        <authorList>
            <person name="Slobodkin A.I."/>
            <person name="Slobodkina G.B."/>
            <person name="Allioux M."/>
            <person name="Alain K."/>
            <person name="Jebbar M."/>
            <person name="Shadrin V."/>
            <person name="Kublanov I.V."/>
            <person name="Toshchakov S.V."/>
            <person name="Bonch-Osmolovskaya E.A."/>
        </authorList>
    </citation>
    <scope>NUCLEOTIDE SEQUENCE [LARGE SCALE GENOMIC DNA]</scope>
    <source>
        <strain evidence="1 2">SL50</strain>
    </source>
</reference>
<dbReference type="Proteomes" id="UP000322876">
    <property type="component" value="Unassembled WGS sequence"/>
</dbReference>
<dbReference type="RefSeq" id="WP_149267477.1">
    <property type="nucleotide sequence ID" value="NZ_VFJB01000010.1"/>
</dbReference>
<accession>A0A5A8F5J4</accession>
<dbReference type="PANTHER" id="PTHR38664">
    <property type="entry name" value="SLR0058 PROTEIN"/>
    <property type="match status" value="1"/>
</dbReference>
<dbReference type="AlphaFoldDB" id="A0A5A8F5J4"/>
<evidence type="ECO:0000313" key="2">
    <source>
        <dbReference type="Proteomes" id="UP000322876"/>
    </source>
</evidence>
<protein>
    <submittedName>
        <fullName evidence="1">Polyhydroxyalkanoate synthesis regulator</fullName>
    </submittedName>
</protein>
<evidence type="ECO:0000313" key="1">
    <source>
        <dbReference type="EMBL" id="KAA0256899.1"/>
    </source>
</evidence>
<proteinExistence type="predicted"/>
<dbReference type="PANTHER" id="PTHR38664:SF1">
    <property type="entry name" value="SLR0058 PROTEIN"/>
    <property type="match status" value="1"/>
</dbReference>
<name>A0A5A8F5J4_9BACT</name>